<reference evidence="1" key="1">
    <citation type="submission" date="2021-01" db="EMBL/GenBank/DDBJ databases">
        <authorList>
            <person name="Sun Q."/>
        </authorList>
    </citation>
    <scope>NUCLEOTIDE SEQUENCE</scope>
    <source>
        <strain evidence="1">YIM B02566</strain>
    </source>
</reference>
<dbReference type="EMBL" id="JAENHL010000007">
    <property type="protein sequence ID" value="MBK1867658.1"/>
    <property type="molecule type" value="Genomic_DNA"/>
</dbReference>
<keyword evidence="2" id="KW-1185">Reference proteome</keyword>
<protein>
    <submittedName>
        <fullName evidence="1">Isochorismatase family protein</fullName>
    </submittedName>
</protein>
<gene>
    <name evidence="1" type="ORF">JHL16_14970</name>
</gene>
<comment type="caution">
    <text evidence="1">The sequence shown here is derived from an EMBL/GenBank/DDBJ whole genome shotgun (WGS) entry which is preliminary data.</text>
</comment>
<accession>A0ACC5R4V9</accession>
<sequence>MKTTLSFDGQAAALLLIDFQEEQRHDPLYKVPGLSQILKNAARLLETARTLNHMVVHAAYIRDFTKIPPRPFEPTAADGKPTFSDVASSLTAICHEVAPRDGEPVITKNDASAFCEGDLAARLKARGVTWLVVSGVWTEACVAATVRDAITHGLRVLLVKDACGSATSAMHKTAVLNLANRLYGGAVADTERAVSLLTGETAEVFVAERPVPILFNFTDAAQLYADL</sequence>
<dbReference type="Proteomes" id="UP000616151">
    <property type="component" value="Unassembled WGS sequence"/>
</dbReference>
<evidence type="ECO:0000313" key="2">
    <source>
        <dbReference type="Proteomes" id="UP000616151"/>
    </source>
</evidence>
<evidence type="ECO:0000313" key="1">
    <source>
        <dbReference type="EMBL" id="MBK1867658.1"/>
    </source>
</evidence>
<organism evidence="1 2">
    <name type="scientific">Taklimakanibacter albus</name>
    <dbReference type="NCBI Taxonomy" id="2800327"/>
    <lineage>
        <taxon>Bacteria</taxon>
        <taxon>Pseudomonadati</taxon>
        <taxon>Pseudomonadota</taxon>
        <taxon>Alphaproteobacteria</taxon>
        <taxon>Hyphomicrobiales</taxon>
        <taxon>Aestuariivirgaceae</taxon>
        <taxon>Taklimakanibacter</taxon>
    </lineage>
</organism>
<name>A0ACC5R4V9_9HYPH</name>
<proteinExistence type="predicted"/>